<reference evidence="2 3" key="1">
    <citation type="submission" date="2020-04" db="EMBL/GenBank/DDBJ databases">
        <title>Gordonia sp. nov. TBRC 11910.</title>
        <authorList>
            <person name="Suriyachadkun C."/>
        </authorList>
    </citation>
    <scope>NUCLEOTIDE SEQUENCE [LARGE SCALE GENOMIC DNA]</scope>
    <source>
        <strain evidence="2 3">TBRC 11910</strain>
    </source>
</reference>
<dbReference type="SUPFAM" id="SSF53474">
    <property type="entry name" value="alpha/beta-Hydrolases"/>
    <property type="match status" value="1"/>
</dbReference>
<protein>
    <submittedName>
        <fullName evidence="2">Alpha/beta fold hydrolase</fullName>
    </submittedName>
</protein>
<dbReference type="EMBL" id="JABBNB010000039">
    <property type="protein sequence ID" value="NMO04690.1"/>
    <property type="molecule type" value="Genomic_DNA"/>
</dbReference>
<keyword evidence="3" id="KW-1185">Reference proteome</keyword>
<dbReference type="InterPro" id="IPR029058">
    <property type="entry name" value="AB_hydrolase_fold"/>
</dbReference>
<dbReference type="Proteomes" id="UP000550729">
    <property type="component" value="Unassembled WGS sequence"/>
</dbReference>
<gene>
    <name evidence="2" type="ORF">HH308_26055</name>
</gene>
<feature type="domain" description="Serine aminopeptidase S33" evidence="1">
    <location>
        <begin position="5"/>
        <end position="99"/>
    </location>
</feature>
<organism evidence="2 3">
    <name type="scientific">Gordonia asplenii</name>
    <dbReference type="NCBI Taxonomy" id="2725283"/>
    <lineage>
        <taxon>Bacteria</taxon>
        <taxon>Bacillati</taxon>
        <taxon>Actinomycetota</taxon>
        <taxon>Actinomycetes</taxon>
        <taxon>Mycobacteriales</taxon>
        <taxon>Gordoniaceae</taxon>
        <taxon>Gordonia</taxon>
    </lineage>
</organism>
<keyword evidence="2" id="KW-0378">Hydrolase</keyword>
<accession>A0A848L131</accession>
<dbReference type="GO" id="GO:0016787">
    <property type="term" value="F:hydrolase activity"/>
    <property type="evidence" value="ECO:0007669"/>
    <property type="project" value="UniProtKB-KW"/>
</dbReference>
<sequence length="249" mass="26772">MAIGSGYYRPLVEEFERRGWQARALRRRGFERDRPRASRDVDWSYADEIADIAAAVSTARASSEGPVILLGHSLGGQLVVGHELTQPPVDGVVTVGGAVPFFRHFAYGGAPLALMAGVVVPVTTSLFGYLPEPAFGAPGARTLMREWARMVLTGRAPFATAAPISTPSLIVSLGDDRMSPAGAVDHLAALFDSSSSTRWHYGGDEVPDGASNDHVGWVRTPEVVVAKTITWWQNVGSLNYQAQQRKASQ</sequence>
<comment type="caution">
    <text evidence="2">The sequence shown here is derived from an EMBL/GenBank/DDBJ whole genome shotgun (WGS) entry which is preliminary data.</text>
</comment>
<evidence type="ECO:0000313" key="3">
    <source>
        <dbReference type="Proteomes" id="UP000550729"/>
    </source>
</evidence>
<evidence type="ECO:0000259" key="1">
    <source>
        <dbReference type="Pfam" id="PF12146"/>
    </source>
</evidence>
<dbReference type="InterPro" id="IPR022742">
    <property type="entry name" value="Hydrolase_4"/>
</dbReference>
<proteinExistence type="predicted"/>
<dbReference type="Gene3D" id="3.40.50.1820">
    <property type="entry name" value="alpha/beta hydrolase"/>
    <property type="match status" value="1"/>
</dbReference>
<evidence type="ECO:0000313" key="2">
    <source>
        <dbReference type="EMBL" id="NMO04690.1"/>
    </source>
</evidence>
<dbReference type="AlphaFoldDB" id="A0A848L131"/>
<dbReference type="Pfam" id="PF12146">
    <property type="entry name" value="Hydrolase_4"/>
    <property type="match status" value="1"/>
</dbReference>
<name>A0A848L131_9ACTN</name>